<reference evidence="2" key="1">
    <citation type="submission" date="2014-11" db="EMBL/GenBank/DDBJ databases">
        <authorList>
            <person name="Hornung B.V."/>
        </authorList>
    </citation>
    <scope>NUCLEOTIDE SEQUENCE</scope>
    <source>
        <strain evidence="2">INE</strain>
    </source>
</reference>
<proteinExistence type="predicted"/>
<dbReference type="RefSeq" id="WP_240984007.1">
    <property type="nucleotide sequence ID" value="NZ_CDGJ01000015.1"/>
</dbReference>
<dbReference type="AlphaFoldDB" id="A0A8S0XAS5"/>
<dbReference type="Proteomes" id="UP000836597">
    <property type="component" value="Chromosome"/>
</dbReference>
<evidence type="ECO:0000313" key="3">
    <source>
        <dbReference type="Proteomes" id="UP001071230"/>
    </source>
</evidence>
<accession>A0A8S0XAS5</accession>
<protein>
    <submittedName>
        <fullName evidence="1">Uncharacterized protein</fullName>
    </submittedName>
</protein>
<name>A0A8S0XAS5_9FIRM</name>
<sequence>MEWALAIPQGINLKRLDDPWAESALTPVAHVRAVMEKVLGPVRFSRLYFGQEFCEKALPAAGELEEVLAAAHAAGLAFTLVTPYVTETALARSEELLERLVRLAPRAEVVVNDWGLLYLLSRKFPTLVPVLGRLMNKILRDPRLSGYRLGKGEVSTPFQMSYLAGPAMQTLLEEFKVRRIELDYPPQGLDPHLPDWGYRSSLYVPLAVITTGRICLMNAWGMEKEEKFKTSRQACDRKCRFYWLEMSDPSGQVRKSRDWRIVQKGNTVFYLQREDFLAKGLEEAARTGVNRIVFQPEPI</sequence>
<evidence type="ECO:0000313" key="1">
    <source>
        <dbReference type="EMBL" id="CAA7600316.1"/>
    </source>
</evidence>
<reference evidence="1" key="2">
    <citation type="submission" date="2020-01" db="EMBL/GenBank/DDBJ databases">
        <authorList>
            <person name="Hornung B."/>
        </authorList>
    </citation>
    <scope>NUCLEOTIDE SEQUENCE</scope>
    <source>
        <strain evidence="1">PacBioINE</strain>
    </source>
</reference>
<evidence type="ECO:0000313" key="2">
    <source>
        <dbReference type="EMBL" id="CEJ06092.1"/>
    </source>
</evidence>
<dbReference type="EMBL" id="LR746496">
    <property type="protein sequence ID" value="CAA7600316.1"/>
    <property type="molecule type" value="Genomic_DNA"/>
</dbReference>
<organism evidence="1">
    <name type="scientific">Acididesulfobacillus acetoxydans</name>
    <dbReference type="NCBI Taxonomy" id="1561005"/>
    <lineage>
        <taxon>Bacteria</taxon>
        <taxon>Bacillati</taxon>
        <taxon>Bacillota</taxon>
        <taxon>Clostridia</taxon>
        <taxon>Eubacteriales</taxon>
        <taxon>Peptococcaceae</taxon>
        <taxon>Acididesulfobacillus</taxon>
    </lineage>
</organism>
<dbReference type="EMBL" id="CDGJ01000015">
    <property type="protein sequence ID" value="CEJ06092.1"/>
    <property type="molecule type" value="Genomic_DNA"/>
</dbReference>
<gene>
    <name evidence="2" type="ORF">DEACI_0538</name>
    <name evidence="1" type="ORF">DEACI_0969</name>
</gene>
<dbReference type="KEGG" id="aacx:DEACI_0969"/>
<dbReference type="Proteomes" id="UP001071230">
    <property type="component" value="Unassembled WGS sequence"/>
</dbReference>
<keyword evidence="3" id="KW-1185">Reference proteome</keyword>